<proteinExistence type="predicted"/>
<keyword evidence="5" id="KW-1185">Reference proteome</keyword>
<dbReference type="Gene3D" id="3.90.180.10">
    <property type="entry name" value="Medium-chain alcohol dehydrogenases, catalytic domain"/>
    <property type="match status" value="2"/>
</dbReference>
<dbReference type="CDD" id="cd05286">
    <property type="entry name" value="QOR2"/>
    <property type="match status" value="1"/>
</dbReference>
<reference evidence="4 5" key="1">
    <citation type="submission" date="2023-01" db="EMBL/GenBank/DDBJ databases">
        <title>Analysis of 21 Apiospora genomes using comparative genomics revels a genus with tremendous synthesis potential of carbohydrate active enzymes and secondary metabolites.</title>
        <authorList>
            <person name="Sorensen T."/>
        </authorList>
    </citation>
    <scope>NUCLEOTIDE SEQUENCE [LARGE SCALE GENOMIC DNA]</scope>
    <source>
        <strain evidence="4 5">CBS 33761</strain>
    </source>
</reference>
<dbReference type="Pfam" id="PF08240">
    <property type="entry name" value="ADH_N"/>
    <property type="match status" value="1"/>
</dbReference>
<sequence length="314" mass="33531">MASVPQTMSGILIEEPGDAEVLKWKTDLAVPQLSEGKILVKNEWVGVNYIDTYFRKGLYKAPMPMITGGEAGGIVVDVHPSVSNFKPGDRLPDNISTQTAAASLLQGLTALTFIREAYPVKAGDWILVHAAAGGVGSILCEMCSSIGAKVIGTAGTPEKMETAKKNGAEWVISSRKAQDELVAEVMKITEGHGIDCVFDGVGAATFEADMQLAARKATLCVFGNASGAVPPVDPLRLSAGTPAKNLKLMRPTLFGYVVTAEEFHKYATELIGMIEKGVVKLEKTSTYQLENAKQAHLDLESRKTTGKLLLQVPQ</sequence>
<dbReference type="InterPro" id="IPR047618">
    <property type="entry name" value="QOR-like"/>
</dbReference>
<comment type="caution">
    <text evidence="4">The sequence shown here is derived from an EMBL/GenBank/DDBJ whole genome shotgun (WGS) entry which is preliminary data.</text>
</comment>
<dbReference type="SUPFAM" id="SSF51735">
    <property type="entry name" value="NAD(P)-binding Rossmann-fold domains"/>
    <property type="match status" value="1"/>
</dbReference>
<keyword evidence="1" id="KW-0521">NADP</keyword>
<dbReference type="Proteomes" id="UP001444661">
    <property type="component" value="Unassembled WGS sequence"/>
</dbReference>
<dbReference type="PANTHER" id="PTHR48106">
    <property type="entry name" value="QUINONE OXIDOREDUCTASE PIG3-RELATED"/>
    <property type="match status" value="1"/>
</dbReference>
<dbReference type="SUPFAM" id="SSF50129">
    <property type="entry name" value="GroES-like"/>
    <property type="match status" value="1"/>
</dbReference>
<name>A0ABR1UC31_9PEZI</name>
<evidence type="ECO:0000259" key="3">
    <source>
        <dbReference type="SMART" id="SM00829"/>
    </source>
</evidence>
<protein>
    <submittedName>
        <fullName evidence="4">Quinone oxidoreductase</fullName>
    </submittedName>
</protein>
<evidence type="ECO:0000313" key="4">
    <source>
        <dbReference type="EMBL" id="KAK8056432.1"/>
    </source>
</evidence>
<dbReference type="Gene3D" id="3.40.50.720">
    <property type="entry name" value="NAD(P)-binding Rossmann-like Domain"/>
    <property type="match status" value="1"/>
</dbReference>
<dbReference type="InterPro" id="IPR013154">
    <property type="entry name" value="ADH-like_N"/>
</dbReference>
<dbReference type="SMART" id="SM00829">
    <property type="entry name" value="PKS_ER"/>
    <property type="match status" value="1"/>
</dbReference>
<evidence type="ECO:0000313" key="5">
    <source>
        <dbReference type="Proteomes" id="UP001444661"/>
    </source>
</evidence>
<dbReference type="EMBL" id="JAQQWK010000001">
    <property type="protein sequence ID" value="KAK8056432.1"/>
    <property type="molecule type" value="Genomic_DNA"/>
</dbReference>
<evidence type="ECO:0000256" key="2">
    <source>
        <dbReference type="ARBA" id="ARBA00023002"/>
    </source>
</evidence>
<dbReference type="PANTHER" id="PTHR48106:SF13">
    <property type="entry name" value="QUINONE OXIDOREDUCTASE-RELATED"/>
    <property type="match status" value="1"/>
</dbReference>
<evidence type="ECO:0000256" key="1">
    <source>
        <dbReference type="ARBA" id="ARBA00022857"/>
    </source>
</evidence>
<organism evidence="4 5">
    <name type="scientific">Apiospora rasikravindrae</name>
    <dbReference type="NCBI Taxonomy" id="990691"/>
    <lineage>
        <taxon>Eukaryota</taxon>
        <taxon>Fungi</taxon>
        <taxon>Dikarya</taxon>
        <taxon>Ascomycota</taxon>
        <taxon>Pezizomycotina</taxon>
        <taxon>Sordariomycetes</taxon>
        <taxon>Xylariomycetidae</taxon>
        <taxon>Amphisphaeriales</taxon>
        <taxon>Apiosporaceae</taxon>
        <taxon>Apiospora</taxon>
    </lineage>
</organism>
<feature type="domain" description="Enoyl reductase (ER)" evidence="3">
    <location>
        <begin position="17"/>
        <end position="310"/>
    </location>
</feature>
<dbReference type="InterPro" id="IPR036291">
    <property type="entry name" value="NAD(P)-bd_dom_sf"/>
</dbReference>
<dbReference type="InterPro" id="IPR020843">
    <property type="entry name" value="ER"/>
</dbReference>
<dbReference type="Pfam" id="PF00107">
    <property type="entry name" value="ADH_zinc_N"/>
    <property type="match status" value="1"/>
</dbReference>
<gene>
    <name evidence="4" type="ORF">PG993_001659</name>
</gene>
<accession>A0ABR1UC31</accession>
<dbReference type="InterPro" id="IPR011032">
    <property type="entry name" value="GroES-like_sf"/>
</dbReference>
<dbReference type="InterPro" id="IPR013149">
    <property type="entry name" value="ADH-like_C"/>
</dbReference>
<keyword evidence="2" id="KW-0560">Oxidoreductase</keyword>